<feature type="transmembrane region" description="Helical" evidence="1">
    <location>
        <begin position="159"/>
        <end position="177"/>
    </location>
</feature>
<sequence>MLGLGSLVGGERRRDQLAAVEGLYGDQDGRAVVHDDHGGHGRGGVCLLLVLYWDGGLLQVLSRGQRNGLDLRRILQNRDLLVRFIVCAGIFQLFERTRTNLTTVRTSVTDFLVFPQDFLVRNVDVANATLNRLLVIIQLVKLVLLRLRLGIALLLRRLHFFLILPVLLFIALTTSTFRHRHNLLQMNLSQLLLMLLLLLKLLLLHRQQSGNFGKVPLLIGQLAAPYSYLRLGILADAEQRPQSVHLFHLPRAHLHAVIPQVVRLQTLDVGRRVARAAQLATERLGVFGPLVNVELVRVEEVLAAVPAAVVVLKVIPDVAQQLHRLVENFVAQFALETEPEPLLGTVRHDAKVQDHLFDLEVPEVGKILRQRGPRVVLGQHVRIFLLGEGVMRLHLI</sequence>
<keyword evidence="1" id="KW-0812">Transmembrane</keyword>
<accession>A0A8D8F1Q3</accession>
<dbReference type="AlphaFoldDB" id="A0A8D8F1Q3"/>
<proteinExistence type="predicted"/>
<reference evidence="2" key="1">
    <citation type="submission" date="2021-05" db="EMBL/GenBank/DDBJ databases">
        <authorList>
            <person name="Alioto T."/>
            <person name="Alioto T."/>
            <person name="Gomez Garrido J."/>
        </authorList>
    </citation>
    <scope>NUCLEOTIDE SEQUENCE</scope>
</reference>
<feature type="transmembrane region" description="Helical" evidence="1">
    <location>
        <begin position="183"/>
        <end position="204"/>
    </location>
</feature>
<protein>
    <submittedName>
        <fullName evidence="2">(northern house mosquito) hypothetical protein</fullName>
    </submittedName>
</protein>
<feature type="transmembrane region" description="Helical" evidence="1">
    <location>
        <begin position="129"/>
        <end position="147"/>
    </location>
</feature>
<dbReference type="EMBL" id="HBUE01025509">
    <property type="protein sequence ID" value="CAG6454228.1"/>
    <property type="molecule type" value="Transcribed_RNA"/>
</dbReference>
<keyword evidence="1" id="KW-1133">Transmembrane helix</keyword>
<organism evidence="2">
    <name type="scientific">Culex pipiens</name>
    <name type="common">House mosquito</name>
    <dbReference type="NCBI Taxonomy" id="7175"/>
    <lineage>
        <taxon>Eukaryota</taxon>
        <taxon>Metazoa</taxon>
        <taxon>Ecdysozoa</taxon>
        <taxon>Arthropoda</taxon>
        <taxon>Hexapoda</taxon>
        <taxon>Insecta</taxon>
        <taxon>Pterygota</taxon>
        <taxon>Neoptera</taxon>
        <taxon>Endopterygota</taxon>
        <taxon>Diptera</taxon>
        <taxon>Nematocera</taxon>
        <taxon>Culicoidea</taxon>
        <taxon>Culicidae</taxon>
        <taxon>Culicinae</taxon>
        <taxon>Culicini</taxon>
        <taxon>Culex</taxon>
        <taxon>Culex</taxon>
    </lineage>
</organism>
<evidence type="ECO:0000256" key="1">
    <source>
        <dbReference type="SAM" id="Phobius"/>
    </source>
</evidence>
<evidence type="ECO:0000313" key="2">
    <source>
        <dbReference type="EMBL" id="CAG6454228.1"/>
    </source>
</evidence>
<name>A0A8D8F1Q3_CULPI</name>
<keyword evidence="1" id="KW-0472">Membrane</keyword>